<dbReference type="Pfam" id="PF00392">
    <property type="entry name" value="GntR"/>
    <property type="match status" value="1"/>
</dbReference>
<dbReference type="AlphaFoldDB" id="A0A927MYE3"/>
<dbReference type="Pfam" id="PF07729">
    <property type="entry name" value="FCD"/>
    <property type="match status" value="1"/>
</dbReference>
<dbReference type="PROSITE" id="PS50949">
    <property type="entry name" value="HTH_GNTR"/>
    <property type="match status" value="1"/>
</dbReference>
<dbReference type="PANTHER" id="PTHR43537:SF5">
    <property type="entry name" value="UXU OPERON TRANSCRIPTIONAL REGULATOR"/>
    <property type="match status" value="1"/>
</dbReference>
<evidence type="ECO:0000313" key="5">
    <source>
        <dbReference type="EMBL" id="MBE1609230.1"/>
    </source>
</evidence>
<keyword evidence="2 5" id="KW-0238">DNA-binding</keyword>
<evidence type="ECO:0000256" key="3">
    <source>
        <dbReference type="ARBA" id="ARBA00023163"/>
    </source>
</evidence>
<protein>
    <submittedName>
        <fullName evidence="5">DNA-binding GntR family transcriptional regulator</fullName>
    </submittedName>
</protein>
<keyword evidence="6" id="KW-1185">Reference proteome</keyword>
<dbReference type="SUPFAM" id="SSF46785">
    <property type="entry name" value="Winged helix' DNA-binding domain"/>
    <property type="match status" value="1"/>
</dbReference>
<dbReference type="InterPro" id="IPR036390">
    <property type="entry name" value="WH_DNA-bd_sf"/>
</dbReference>
<name>A0A927MYE3_9ACTN</name>
<feature type="domain" description="HTH gntR-type" evidence="4">
    <location>
        <begin position="8"/>
        <end position="75"/>
    </location>
</feature>
<dbReference type="InterPro" id="IPR000524">
    <property type="entry name" value="Tscrpt_reg_HTH_GntR"/>
</dbReference>
<comment type="caution">
    <text evidence="5">The sequence shown here is derived from an EMBL/GenBank/DDBJ whole genome shotgun (WGS) entry which is preliminary data.</text>
</comment>
<reference evidence="5" key="1">
    <citation type="submission" date="2020-10" db="EMBL/GenBank/DDBJ databases">
        <title>Sequencing the genomes of 1000 actinobacteria strains.</title>
        <authorList>
            <person name="Klenk H.-P."/>
        </authorList>
    </citation>
    <scope>NUCLEOTIDE SEQUENCE</scope>
    <source>
        <strain evidence="5">DSM 45354</strain>
    </source>
</reference>
<dbReference type="SMART" id="SM00895">
    <property type="entry name" value="FCD"/>
    <property type="match status" value="1"/>
</dbReference>
<gene>
    <name evidence="5" type="ORF">HEB94_006078</name>
</gene>
<keyword evidence="3" id="KW-0804">Transcription</keyword>
<evidence type="ECO:0000256" key="2">
    <source>
        <dbReference type="ARBA" id="ARBA00023125"/>
    </source>
</evidence>
<evidence type="ECO:0000259" key="4">
    <source>
        <dbReference type="PROSITE" id="PS50949"/>
    </source>
</evidence>
<accession>A0A927MYE3</accession>
<organism evidence="5 6">
    <name type="scientific">Actinopolymorpha pittospori</name>
    <dbReference type="NCBI Taxonomy" id="648752"/>
    <lineage>
        <taxon>Bacteria</taxon>
        <taxon>Bacillati</taxon>
        <taxon>Actinomycetota</taxon>
        <taxon>Actinomycetes</taxon>
        <taxon>Propionibacteriales</taxon>
        <taxon>Actinopolymorphaceae</taxon>
        <taxon>Actinopolymorpha</taxon>
    </lineage>
</organism>
<dbReference type="SUPFAM" id="SSF48008">
    <property type="entry name" value="GntR ligand-binding domain-like"/>
    <property type="match status" value="1"/>
</dbReference>
<dbReference type="InterPro" id="IPR036388">
    <property type="entry name" value="WH-like_DNA-bd_sf"/>
</dbReference>
<evidence type="ECO:0000256" key="1">
    <source>
        <dbReference type="ARBA" id="ARBA00023015"/>
    </source>
</evidence>
<keyword evidence="1" id="KW-0805">Transcription regulation</keyword>
<dbReference type="GO" id="GO:0003700">
    <property type="term" value="F:DNA-binding transcription factor activity"/>
    <property type="evidence" value="ECO:0007669"/>
    <property type="project" value="InterPro"/>
</dbReference>
<dbReference type="SMART" id="SM00345">
    <property type="entry name" value="HTH_GNTR"/>
    <property type="match status" value="1"/>
</dbReference>
<dbReference type="RefSeq" id="WP_192752841.1">
    <property type="nucleotide sequence ID" value="NZ_BAABJL010000142.1"/>
</dbReference>
<proteinExistence type="predicted"/>
<dbReference type="PANTHER" id="PTHR43537">
    <property type="entry name" value="TRANSCRIPTIONAL REGULATOR, GNTR FAMILY"/>
    <property type="match status" value="1"/>
</dbReference>
<sequence length="229" mass="25099">MREAVRPVSIVEAVCAAIRERILTGELEPATVLYEQATADMFGVARPTAKAAIDRLVSGGLLRRSANRPAYVPRLTEEDVHDLYFSRFAIETRAVSFLASSGERPERAEQALREFDSAVRGTSVQGIVSSDIAFHHALVESVGSPRMLRMYDSIIGEAQMCMVLKQTHRLLSSRSIAREHRQIFNAIVAGDADGAQAALERHLVRSERVIRSHVRAADSTGSGTRSVAD</sequence>
<dbReference type="InterPro" id="IPR011711">
    <property type="entry name" value="GntR_C"/>
</dbReference>
<dbReference type="Gene3D" id="1.10.10.10">
    <property type="entry name" value="Winged helix-like DNA-binding domain superfamily/Winged helix DNA-binding domain"/>
    <property type="match status" value="1"/>
</dbReference>
<dbReference type="GO" id="GO:0003677">
    <property type="term" value="F:DNA binding"/>
    <property type="evidence" value="ECO:0007669"/>
    <property type="project" value="UniProtKB-KW"/>
</dbReference>
<dbReference type="EMBL" id="JADBEM010000001">
    <property type="protein sequence ID" value="MBE1609230.1"/>
    <property type="molecule type" value="Genomic_DNA"/>
</dbReference>
<dbReference type="Proteomes" id="UP000638648">
    <property type="component" value="Unassembled WGS sequence"/>
</dbReference>
<dbReference type="InterPro" id="IPR008920">
    <property type="entry name" value="TF_FadR/GntR_C"/>
</dbReference>
<dbReference type="Gene3D" id="1.20.120.530">
    <property type="entry name" value="GntR ligand-binding domain-like"/>
    <property type="match status" value="1"/>
</dbReference>
<evidence type="ECO:0000313" key="6">
    <source>
        <dbReference type="Proteomes" id="UP000638648"/>
    </source>
</evidence>